<feature type="transmembrane region" description="Helical" evidence="2">
    <location>
        <begin position="120"/>
        <end position="138"/>
    </location>
</feature>
<sequence length="325" mass="34636">MTYDPQYFGPDRNLPPREQLSSYNPVPEDHRGPDDLPMPPARSGQPAIAGAPTSQTGSDHMGAGQWLGGQQPGGQQPPGQFDGHHAGGQQSPHQFASAAPGSGAVTPTEPVIKLKAWQQVLLGVVVISVVSVVAYLIAGPDSGSTTAKPKASIEVPTVAVPSLSVEIPTIPTFPKPVSPDLDPQSPVADGNIIPIPEKWAGKVPAFVDKSMPVCMFTEELKYSLEVSVKDKIACSAVPTQYGMAVFHLVEGKEAVAEVRQAADKKPQADFGVTIKPDKNIKILEMPQLYYVVNEISEEEMIVYSFLNLGVEIDIPGFLRSEGLAE</sequence>
<dbReference type="PATRIC" id="fig|571915.4.peg.418"/>
<feature type="region of interest" description="Disordered" evidence="1">
    <location>
        <begin position="1"/>
        <end position="105"/>
    </location>
</feature>
<evidence type="ECO:0000256" key="2">
    <source>
        <dbReference type="SAM" id="Phobius"/>
    </source>
</evidence>
<protein>
    <submittedName>
        <fullName evidence="3">Uncharacterized protein</fullName>
    </submittedName>
</protein>
<dbReference type="RefSeq" id="WP_047261104.1">
    <property type="nucleotide sequence ID" value="NZ_CP011542.1"/>
</dbReference>
<accession>A0A0G3GW54</accession>
<dbReference type="AlphaFoldDB" id="A0A0G3GW54"/>
<evidence type="ECO:0000313" key="3">
    <source>
        <dbReference type="EMBL" id="AKK04740.1"/>
    </source>
</evidence>
<dbReference type="STRING" id="571915.CMUST_01975"/>
<keyword evidence="2" id="KW-0812">Transmembrane</keyword>
<dbReference type="Proteomes" id="UP000035199">
    <property type="component" value="Chromosome"/>
</dbReference>
<name>A0A0G3GW54_9CORY</name>
<evidence type="ECO:0000256" key="1">
    <source>
        <dbReference type="SAM" id="MobiDB-lite"/>
    </source>
</evidence>
<reference evidence="3 4" key="1">
    <citation type="journal article" date="2015" name="Genome Announc.">
        <title>Complete Genome Sequence of the Type Strain Corynebacterium mustelae DSM 45274, Isolated from Various Tissues of a Male Ferret with Lethal Sepsis.</title>
        <authorList>
            <person name="Ruckert C."/>
            <person name="Eimer J."/>
            <person name="Winkler A."/>
            <person name="Tauch A."/>
        </authorList>
    </citation>
    <scope>NUCLEOTIDE SEQUENCE [LARGE SCALE GENOMIC DNA]</scope>
    <source>
        <strain evidence="3 4">DSM 45274</strain>
    </source>
</reference>
<keyword evidence="4" id="KW-1185">Reference proteome</keyword>
<organism evidence="3 4">
    <name type="scientific">Corynebacterium mustelae</name>
    <dbReference type="NCBI Taxonomy" id="571915"/>
    <lineage>
        <taxon>Bacteria</taxon>
        <taxon>Bacillati</taxon>
        <taxon>Actinomycetota</taxon>
        <taxon>Actinomycetes</taxon>
        <taxon>Mycobacteriales</taxon>
        <taxon>Corynebacteriaceae</taxon>
        <taxon>Corynebacterium</taxon>
    </lineage>
</organism>
<keyword evidence="2" id="KW-0472">Membrane</keyword>
<proteinExistence type="predicted"/>
<reference evidence="4" key="2">
    <citation type="submission" date="2015-05" db="EMBL/GenBank/DDBJ databases">
        <title>Complete genome sequence of Corynebacterium mustelae DSM 45274, isolated from various tissues of a male ferret with lethal sepsis.</title>
        <authorList>
            <person name="Ruckert C."/>
            <person name="Albersmeier A."/>
            <person name="Winkler A."/>
            <person name="Tauch A."/>
        </authorList>
    </citation>
    <scope>NUCLEOTIDE SEQUENCE [LARGE SCALE GENOMIC DNA]</scope>
    <source>
        <strain evidence="4">DSM 45274</strain>
    </source>
</reference>
<evidence type="ECO:0000313" key="4">
    <source>
        <dbReference type="Proteomes" id="UP000035199"/>
    </source>
</evidence>
<dbReference type="KEGG" id="cmv:CMUST_01975"/>
<keyword evidence="2" id="KW-1133">Transmembrane helix</keyword>
<gene>
    <name evidence="3" type="ORF">CMUST_01975</name>
</gene>
<dbReference type="EMBL" id="CP011542">
    <property type="protein sequence ID" value="AKK04740.1"/>
    <property type="molecule type" value="Genomic_DNA"/>
</dbReference>